<organism evidence="1 2">
    <name type="scientific">Caenorhabditis briggsae</name>
    <dbReference type="NCBI Taxonomy" id="6238"/>
    <lineage>
        <taxon>Eukaryota</taxon>
        <taxon>Metazoa</taxon>
        <taxon>Ecdysozoa</taxon>
        <taxon>Nematoda</taxon>
        <taxon>Chromadorea</taxon>
        <taxon>Rhabditida</taxon>
        <taxon>Rhabditina</taxon>
        <taxon>Rhabditomorpha</taxon>
        <taxon>Rhabditoidea</taxon>
        <taxon>Rhabditidae</taxon>
        <taxon>Peloderinae</taxon>
        <taxon>Caenorhabditis</taxon>
    </lineage>
</organism>
<evidence type="ECO:0000313" key="1">
    <source>
        <dbReference type="EMBL" id="ULT79632.1"/>
    </source>
</evidence>
<proteinExistence type="predicted"/>
<accession>A0AAE8ZPN6</accession>
<dbReference type="AlphaFoldDB" id="A0AAE8ZPN6"/>
<reference evidence="1 2" key="1">
    <citation type="submission" date="2022-05" db="EMBL/GenBank/DDBJ databases">
        <title>Chromosome-level reference genomes for two strains of Caenorhabditis briggsae: an improved platform for comparative genomics.</title>
        <authorList>
            <person name="Stevens L."/>
            <person name="Andersen E.C."/>
        </authorList>
    </citation>
    <scope>NUCLEOTIDE SEQUENCE [LARGE SCALE GENOMIC DNA]</scope>
    <source>
        <strain evidence="1">QX1410_ONT</strain>
        <tissue evidence="1">Whole-organism</tissue>
    </source>
</reference>
<evidence type="ECO:0000313" key="2">
    <source>
        <dbReference type="Proteomes" id="UP000827892"/>
    </source>
</evidence>
<protein>
    <submittedName>
        <fullName evidence="1">Uncharacterized protein</fullName>
    </submittedName>
</protein>
<sequence>MIFEVPTGRFPASTDLKKSKTSTSPWEKNVRNQIATMNKALGTMIKESSALLDCSMLKINFHASSMTERAPRFPSHLAEATSRILSGSSMKMKL</sequence>
<name>A0AAE8ZPN6_CAEBR</name>
<gene>
    <name evidence="1" type="ORF">L3Y34_010309</name>
</gene>
<dbReference type="Proteomes" id="UP000827892">
    <property type="component" value="Chromosome X"/>
</dbReference>
<dbReference type="EMBL" id="CP090896">
    <property type="protein sequence ID" value="ULT79632.1"/>
    <property type="molecule type" value="Genomic_DNA"/>
</dbReference>